<feature type="transmembrane region" description="Helical" evidence="8">
    <location>
        <begin position="497"/>
        <end position="520"/>
    </location>
</feature>
<feature type="transmembrane region" description="Helical" evidence="8">
    <location>
        <begin position="406"/>
        <end position="430"/>
    </location>
</feature>
<keyword evidence="3" id="KW-1003">Cell membrane</keyword>
<dbReference type="GO" id="GO:0005886">
    <property type="term" value="C:plasma membrane"/>
    <property type="evidence" value="ECO:0007669"/>
    <property type="project" value="UniProtKB-SubCell"/>
</dbReference>
<protein>
    <submittedName>
        <fullName evidence="10">Iron ABC transporter permease</fullName>
    </submittedName>
</protein>
<dbReference type="AlphaFoldDB" id="A0A1W9HQ69"/>
<evidence type="ECO:0000313" key="11">
    <source>
        <dbReference type="Proteomes" id="UP000192872"/>
    </source>
</evidence>
<feature type="transmembrane region" description="Helical" evidence="8">
    <location>
        <begin position="114"/>
        <end position="134"/>
    </location>
</feature>
<evidence type="ECO:0000256" key="7">
    <source>
        <dbReference type="ARBA" id="ARBA00023136"/>
    </source>
</evidence>
<evidence type="ECO:0000313" key="10">
    <source>
        <dbReference type="EMBL" id="OQW49618.1"/>
    </source>
</evidence>
<sequence length="576" mass="61060">MTATPALKSFATADGRHPAGIDLSAGVLGAIVLFLSALVGLPLLWLAVFAFTNAKGMPTLANFGDLVSDPDLLDPLITTFSLAGLVAVFAAISAAPLAWLVSRTNLPGRRIVRALLTASFVTPPFLGAISWEILAAPNSGILNRLWREMSGGTEALFDIYTFSGLVFVVTCYTAPYVFVVLSNALDRIPADLEDAAGILGASRWRVVRAITLPLALPALLAGALVAFLQAMTLFGSPAILAIPAGFHTITTKIYSLFQFPPKPEVAAAAALPLLLVTMLLLFMQSRLLGRRGYAVVGGKSGEARLMALGIWRWPAFALVMMVLALPLFLPYGALLKAAFSRVPAGPLDLANLTLAHVNFVFIEFSQTRRAFANTFVLALGTASAGTILALLIAYRVARQGGRTGRLLEALVSAPLAIPGIVLGVGLFLAYTRGPLVLYGTLWILFFAFLTIELPVAYQQMRASFRGLHPELEEASRILGATRLGTLRRITAPLLKSGVIAGWCLIFIGVVRELSAAVILSSQNTKVLSVVIFDLNESGDLGAIAIIGVTMLLLTFAIIGFANWIAGVGADPRRAVG</sequence>
<dbReference type="SUPFAM" id="SSF161098">
    <property type="entry name" value="MetI-like"/>
    <property type="match status" value="2"/>
</dbReference>
<reference evidence="10 11" key="1">
    <citation type="journal article" date="2017" name="Water Res.">
        <title>Comammox in drinking water systems.</title>
        <authorList>
            <person name="Wang Y."/>
            <person name="Ma L."/>
            <person name="Mao Y."/>
            <person name="Jiang X."/>
            <person name="Xia Y."/>
            <person name="Yu K."/>
            <person name="Li B."/>
            <person name="Zhang T."/>
        </authorList>
    </citation>
    <scope>NUCLEOTIDE SEQUENCE [LARGE SCALE GENOMIC DNA]</scope>
    <source>
        <strain evidence="10">SG_bin8</strain>
    </source>
</reference>
<keyword evidence="7 8" id="KW-0472">Membrane</keyword>
<comment type="caution">
    <text evidence="10">The sequence shown here is derived from an EMBL/GenBank/DDBJ whole genome shotgun (WGS) entry which is preliminary data.</text>
</comment>
<feature type="transmembrane region" description="Helical" evidence="8">
    <location>
        <begin position="540"/>
        <end position="564"/>
    </location>
</feature>
<keyword evidence="5 8" id="KW-0812">Transmembrane</keyword>
<feature type="transmembrane region" description="Helical" evidence="8">
    <location>
        <begin position="436"/>
        <end position="457"/>
    </location>
</feature>
<keyword evidence="4" id="KW-0997">Cell inner membrane</keyword>
<evidence type="ECO:0000256" key="8">
    <source>
        <dbReference type="RuleBase" id="RU363032"/>
    </source>
</evidence>
<feature type="transmembrane region" description="Helical" evidence="8">
    <location>
        <begin position="206"/>
        <end position="228"/>
    </location>
</feature>
<dbReference type="PANTHER" id="PTHR43357:SF4">
    <property type="entry name" value="INNER MEMBRANE ABC TRANSPORTER PERMEASE PROTEIN YDCV"/>
    <property type="match status" value="1"/>
</dbReference>
<name>A0A1W9HQ69_9HYPH</name>
<comment type="subcellular location">
    <subcellularLocation>
        <location evidence="1">Cell inner membrane</location>
        <topology evidence="1">Multi-pass membrane protein</topology>
    </subcellularLocation>
    <subcellularLocation>
        <location evidence="8">Cell membrane</location>
        <topology evidence="8">Multi-pass membrane protein</topology>
    </subcellularLocation>
</comment>
<feature type="transmembrane region" description="Helical" evidence="8">
    <location>
        <begin position="159"/>
        <end position="185"/>
    </location>
</feature>
<feature type="domain" description="ABC transmembrane type-1" evidence="9">
    <location>
        <begin position="371"/>
        <end position="561"/>
    </location>
</feature>
<evidence type="ECO:0000259" key="9">
    <source>
        <dbReference type="PROSITE" id="PS50928"/>
    </source>
</evidence>
<dbReference type="PANTHER" id="PTHR43357">
    <property type="entry name" value="INNER MEMBRANE ABC TRANSPORTER PERMEASE PROTEIN YDCV"/>
    <property type="match status" value="1"/>
</dbReference>
<proteinExistence type="inferred from homology"/>
<gene>
    <name evidence="10" type="ORF">A4S15_02520</name>
</gene>
<dbReference type="InterPro" id="IPR000515">
    <property type="entry name" value="MetI-like"/>
</dbReference>
<organism evidence="10 11">
    <name type="scientific">Candidatus Raskinella chloraquaticus</name>
    <dbReference type="NCBI Taxonomy" id="1951219"/>
    <lineage>
        <taxon>Bacteria</taxon>
        <taxon>Pseudomonadati</taxon>
        <taxon>Pseudomonadota</taxon>
        <taxon>Alphaproteobacteria</taxon>
        <taxon>Hyphomicrobiales</taxon>
        <taxon>Phreatobacteraceae</taxon>
        <taxon>Candidatus Raskinella</taxon>
    </lineage>
</organism>
<dbReference type="STRING" id="1827387.A4S15_02520"/>
<feature type="transmembrane region" description="Helical" evidence="8">
    <location>
        <begin position="313"/>
        <end position="333"/>
    </location>
</feature>
<evidence type="ECO:0000256" key="1">
    <source>
        <dbReference type="ARBA" id="ARBA00004429"/>
    </source>
</evidence>
<dbReference type="PROSITE" id="PS50928">
    <property type="entry name" value="ABC_TM1"/>
    <property type="match status" value="2"/>
</dbReference>
<dbReference type="Gene3D" id="1.10.3720.10">
    <property type="entry name" value="MetI-like"/>
    <property type="match status" value="2"/>
</dbReference>
<keyword evidence="6 8" id="KW-1133">Transmembrane helix</keyword>
<feature type="transmembrane region" description="Helical" evidence="8">
    <location>
        <begin position="25"/>
        <end position="51"/>
    </location>
</feature>
<evidence type="ECO:0000256" key="5">
    <source>
        <dbReference type="ARBA" id="ARBA00022692"/>
    </source>
</evidence>
<feature type="domain" description="ABC transmembrane type-1" evidence="9">
    <location>
        <begin position="76"/>
        <end position="284"/>
    </location>
</feature>
<dbReference type="CDD" id="cd06261">
    <property type="entry name" value="TM_PBP2"/>
    <property type="match status" value="2"/>
</dbReference>
<dbReference type="GO" id="GO:0055085">
    <property type="term" value="P:transmembrane transport"/>
    <property type="evidence" value="ECO:0007669"/>
    <property type="project" value="InterPro"/>
</dbReference>
<dbReference type="EMBL" id="LWDL01000031">
    <property type="protein sequence ID" value="OQW49618.1"/>
    <property type="molecule type" value="Genomic_DNA"/>
</dbReference>
<evidence type="ECO:0000256" key="2">
    <source>
        <dbReference type="ARBA" id="ARBA00022448"/>
    </source>
</evidence>
<evidence type="ECO:0000256" key="3">
    <source>
        <dbReference type="ARBA" id="ARBA00022475"/>
    </source>
</evidence>
<evidence type="ECO:0000256" key="6">
    <source>
        <dbReference type="ARBA" id="ARBA00022989"/>
    </source>
</evidence>
<dbReference type="Proteomes" id="UP000192872">
    <property type="component" value="Unassembled WGS sequence"/>
</dbReference>
<comment type="similarity">
    <text evidence="8">Belongs to the binding-protein-dependent transport system permease family.</text>
</comment>
<evidence type="ECO:0000256" key="4">
    <source>
        <dbReference type="ARBA" id="ARBA00022519"/>
    </source>
</evidence>
<feature type="transmembrane region" description="Helical" evidence="8">
    <location>
        <begin position="370"/>
        <end position="394"/>
    </location>
</feature>
<dbReference type="Pfam" id="PF00528">
    <property type="entry name" value="BPD_transp_1"/>
    <property type="match status" value="2"/>
</dbReference>
<feature type="transmembrane region" description="Helical" evidence="8">
    <location>
        <begin position="265"/>
        <end position="283"/>
    </location>
</feature>
<accession>A0A1W9HQ69</accession>
<keyword evidence="2 8" id="KW-0813">Transport</keyword>
<feature type="transmembrane region" description="Helical" evidence="8">
    <location>
        <begin position="76"/>
        <end position="102"/>
    </location>
</feature>
<dbReference type="RefSeq" id="WP_376799823.1">
    <property type="nucleotide sequence ID" value="NZ_DBNB01000008.1"/>
</dbReference>
<dbReference type="InterPro" id="IPR035906">
    <property type="entry name" value="MetI-like_sf"/>
</dbReference>